<dbReference type="CDD" id="cd10434">
    <property type="entry name" value="GIY-YIG_UvrC_Cho"/>
    <property type="match status" value="1"/>
</dbReference>
<dbReference type="EMBL" id="BAAARV010000023">
    <property type="protein sequence ID" value="GAA2343259.1"/>
    <property type="molecule type" value="Genomic_DNA"/>
</dbReference>
<feature type="domain" description="GIY-YIG" evidence="1">
    <location>
        <begin position="10"/>
        <end position="88"/>
    </location>
</feature>
<proteinExistence type="predicted"/>
<keyword evidence="3" id="KW-1185">Reference proteome</keyword>
<dbReference type="SMART" id="SM00465">
    <property type="entry name" value="GIYc"/>
    <property type="match status" value="1"/>
</dbReference>
<evidence type="ECO:0000313" key="3">
    <source>
        <dbReference type="Proteomes" id="UP001501444"/>
    </source>
</evidence>
<dbReference type="InterPro" id="IPR047296">
    <property type="entry name" value="GIY-YIG_UvrC_Cho"/>
</dbReference>
<evidence type="ECO:0000313" key="2">
    <source>
        <dbReference type="EMBL" id="GAA2343259.1"/>
    </source>
</evidence>
<protein>
    <recommendedName>
        <fullName evidence="1">GIY-YIG domain-containing protein</fullName>
    </recommendedName>
</protein>
<dbReference type="InterPro" id="IPR000305">
    <property type="entry name" value="GIY-YIG_endonuc"/>
</dbReference>
<gene>
    <name evidence="2" type="ORF">GCM10010170_027950</name>
</gene>
<dbReference type="Proteomes" id="UP001501444">
    <property type="component" value="Unassembled WGS sequence"/>
</dbReference>
<dbReference type="PROSITE" id="PS50164">
    <property type="entry name" value="GIY_YIG"/>
    <property type="match status" value="1"/>
</dbReference>
<dbReference type="Gene3D" id="3.40.1440.10">
    <property type="entry name" value="GIY-YIG endonuclease"/>
    <property type="match status" value="1"/>
</dbReference>
<sequence>MPLSARRLPYAPGVYRFRDDGGRVLYIGRATELRARVGSYWSGLKDRPRLRRMMPAVTAVEAVVCASVHEAAWLEHNLLTRRKPRWNRARGGQESTVHIGLDATAGSPGLKILYHPEPGCYGPYLGGGRARLALAGLHRIRPLAYTGTRLTGAERDLAAKRGVTPEDREPLAAQLAAVLARAPEALAAARSDLVALRERAAEGLQFELAAQIHEELEALEWISGPQRVSTLEPAEFRAAGWADGLLVLFTVRAGRLDEWTQRACPASRAARYLAATPEPWRDFAGQAAGLAAALRVPS</sequence>
<dbReference type="PANTHER" id="PTHR30562:SF1">
    <property type="entry name" value="UVRABC SYSTEM PROTEIN C"/>
    <property type="match status" value="1"/>
</dbReference>
<dbReference type="InterPro" id="IPR035901">
    <property type="entry name" value="GIY-YIG_endonuc_sf"/>
</dbReference>
<dbReference type="InterPro" id="IPR050066">
    <property type="entry name" value="UvrABC_protein_C"/>
</dbReference>
<accession>A0ABN3G3B2</accession>
<evidence type="ECO:0000259" key="1">
    <source>
        <dbReference type="PROSITE" id="PS50164"/>
    </source>
</evidence>
<comment type="caution">
    <text evidence="2">The sequence shown here is derived from an EMBL/GenBank/DDBJ whole genome shotgun (WGS) entry which is preliminary data.</text>
</comment>
<reference evidence="2 3" key="1">
    <citation type="journal article" date="2019" name="Int. J. Syst. Evol. Microbiol.">
        <title>The Global Catalogue of Microorganisms (GCM) 10K type strain sequencing project: providing services to taxonomists for standard genome sequencing and annotation.</title>
        <authorList>
            <consortium name="The Broad Institute Genomics Platform"/>
            <consortium name="The Broad Institute Genome Sequencing Center for Infectious Disease"/>
            <person name="Wu L."/>
            <person name="Ma J."/>
        </authorList>
    </citation>
    <scope>NUCLEOTIDE SEQUENCE [LARGE SCALE GENOMIC DNA]</scope>
    <source>
        <strain evidence="2 3">JCM 3272</strain>
    </source>
</reference>
<name>A0ABN3G3B2_9ACTN</name>
<dbReference type="PANTHER" id="PTHR30562">
    <property type="entry name" value="UVRC/OXIDOREDUCTASE"/>
    <property type="match status" value="1"/>
</dbReference>
<dbReference type="SUPFAM" id="SSF82771">
    <property type="entry name" value="GIY-YIG endonuclease"/>
    <property type="match status" value="1"/>
</dbReference>
<organism evidence="2 3">
    <name type="scientific">Dactylosporangium salmoneum</name>
    <dbReference type="NCBI Taxonomy" id="53361"/>
    <lineage>
        <taxon>Bacteria</taxon>
        <taxon>Bacillati</taxon>
        <taxon>Actinomycetota</taxon>
        <taxon>Actinomycetes</taxon>
        <taxon>Micromonosporales</taxon>
        <taxon>Micromonosporaceae</taxon>
        <taxon>Dactylosporangium</taxon>
    </lineage>
</organism>